<name>A0A4R6UTV0_9GAMM</name>
<protein>
    <submittedName>
        <fullName evidence="3">Uncharacterized protein (TIGR03546 family)</fullName>
    </submittedName>
</protein>
<evidence type="ECO:0000256" key="1">
    <source>
        <dbReference type="SAM" id="Phobius"/>
    </source>
</evidence>
<keyword evidence="1" id="KW-0812">Transmembrane</keyword>
<comment type="caution">
    <text evidence="3">The sequence shown here is derived from an EMBL/GenBank/DDBJ whole genome shotgun (WGS) entry which is preliminary data.</text>
</comment>
<dbReference type="EMBL" id="SNYM01000002">
    <property type="protein sequence ID" value="TDQ50680.1"/>
    <property type="molecule type" value="Genomic_DNA"/>
</dbReference>
<accession>A0A4R6UTV0</accession>
<evidence type="ECO:0000313" key="3">
    <source>
        <dbReference type="EMBL" id="TDQ50680.1"/>
    </source>
</evidence>
<evidence type="ECO:0000313" key="4">
    <source>
        <dbReference type="Proteomes" id="UP000295375"/>
    </source>
</evidence>
<sequence>MLGTLIKILKVLNSETGPWQLAFGVSLGMLFGLTPLLSLHNLIVVLIALWCRVNLSLFFVSFGLFSAIAYLLDPVFHQTGYAVLNSNALLPLWTDWYNDAFLRWTRFNNTVVIGSLLIALLALLPMTLLARFGVRYYRQHWQAKLEKTPLMKWLQTTRVTEAFTRLGGSS</sequence>
<evidence type="ECO:0000259" key="2">
    <source>
        <dbReference type="Pfam" id="PF09835"/>
    </source>
</evidence>
<keyword evidence="4" id="KW-1185">Reference proteome</keyword>
<feature type="domain" description="DUF2062" evidence="2">
    <location>
        <begin position="9"/>
        <end position="140"/>
    </location>
</feature>
<feature type="transmembrane region" description="Helical" evidence="1">
    <location>
        <begin position="55"/>
        <end position="72"/>
    </location>
</feature>
<dbReference type="RefSeq" id="WP_133588054.1">
    <property type="nucleotide sequence ID" value="NZ_CP037953.1"/>
</dbReference>
<dbReference type="AlphaFoldDB" id="A0A4R6UTV0"/>
<organism evidence="3 4">
    <name type="scientific">Permianibacter aggregans</name>
    <dbReference type="NCBI Taxonomy" id="1510150"/>
    <lineage>
        <taxon>Bacteria</taxon>
        <taxon>Pseudomonadati</taxon>
        <taxon>Pseudomonadota</taxon>
        <taxon>Gammaproteobacteria</taxon>
        <taxon>Pseudomonadales</taxon>
        <taxon>Pseudomonadaceae</taxon>
        <taxon>Permianibacter</taxon>
    </lineage>
</organism>
<dbReference type="NCBIfam" id="TIGR03546">
    <property type="entry name" value="TIGR03546 family protein"/>
    <property type="match status" value="1"/>
</dbReference>
<keyword evidence="1" id="KW-1133">Transmembrane helix</keyword>
<dbReference type="Proteomes" id="UP000295375">
    <property type="component" value="Unassembled WGS sequence"/>
</dbReference>
<proteinExistence type="predicted"/>
<feature type="transmembrane region" description="Helical" evidence="1">
    <location>
        <begin position="111"/>
        <end position="134"/>
    </location>
</feature>
<dbReference type="InterPro" id="IPR018639">
    <property type="entry name" value="DUF2062"/>
</dbReference>
<reference evidence="3 4" key="1">
    <citation type="submission" date="2019-03" db="EMBL/GenBank/DDBJ databases">
        <title>Genomic Encyclopedia of Type Strains, Phase IV (KMG-IV): sequencing the most valuable type-strain genomes for metagenomic binning, comparative biology and taxonomic classification.</title>
        <authorList>
            <person name="Goeker M."/>
        </authorList>
    </citation>
    <scope>NUCLEOTIDE SEQUENCE [LARGE SCALE GENOMIC DNA]</scope>
    <source>
        <strain evidence="3 4">DSM 103792</strain>
    </source>
</reference>
<dbReference type="InterPro" id="IPR019935">
    <property type="entry name" value="CHP03546"/>
</dbReference>
<dbReference type="Pfam" id="PF09835">
    <property type="entry name" value="DUF2062"/>
    <property type="match status" value="1"/>
</dbReference>
<dbReference type="OrthoDB" id="370141at2"/>
<feature type="transmembrane region" description="Helical" evidence="1">
    <location>
        <begin position="20"/>
        <end position="48"/>
    </location>
</feature>
<gene>
    <name evidence="3" type="ORF">EV696_102363</name>
</gene>
<keyword evidence="1" id="KW-0472">Membrane</keyword>